<evidence type="ECO:0000256" key="5">
    <source>
        <dbReference type="SAM" id="Phobius"/>
    </source>
</evidence>
<comment type="caution">
    <text evidence="6">The sequence shown here is derived from an EMBL/GenBank/DDBJ whole genome shotgun (WGS) entry which is preliminary data.</text>
</comment>
<dbReference type="PANTHER" id="PTHR33514">
    <property type="entry name" value="PROTEIN ABCI12, CHLOROPLASTIC"/>
    <property type="match status" value="1"/>
</dbReference>
<feature type="transmembrane region" description="Helical" evidence="5">
    <location>
        <begin position="20"/>
        <end position="36"/>
    </location>
</feature>
<keyword evidence="3 5" id="KW-1133">Transmembrane helix</keyword>
<feature type="transmembrane region" description="Helical" evidence="5">
    <location>
        <begin position="70"/>
        <end position="90"/>
    </location>
</feature>
<evidence type="ECO:0000313" key="7">
    <source>
        <dbReference type="Proteomes" id="UP001500051"/>
    </source>
</evidence>
<dbReference type="CDD" id="cd16914">
    <property type="entry name" value="EcfT"/>
    <property type="match status" value="1"/>
</dbReference>
<dbReference type="PANTHER" id="PTHR33514:SF13">
    <property type="entry name" value="PROTEIN ABCI12, CHLOROPLASTIC"/>
    <property type="match status" value="1"/>
</dbReference>
<proteinExistence type="predicted"/>
<evidence type="ECO:0000256" key="1">
    <source>
        <dbReference type="ARBA" id="ARBA00004141"/>
    </source>
</evidence>
<feature type="transmembrane region" description="Helical" evidence="5">
    <location>
        <begin position="43"/>
        <end position="64"/>
    </location>
</feature>
<evidence type="ECO:0000256" key="2">
    <source>
        <dbReference type="ARBA" id="ARBA00022692"/>
    </source>
</evidence>
<dbReference type="Pfam" id="PF02361">
    <property type="entry name" value="CbiQ"/>
    <property type="match status" value="1"/>
</dbReference>
<dbReference type="EMBL" id="BAAAYX010000020">
    <property type="protein sequence ID" value="GAA3715437.1"/>
    <property type="molecule type" value="Genomic_DNA"/>
</dbReference>
<keyword evidence="7" id="KW-1185">Reference proteome</keyword>
<keyword evidence="4 5" id="KW-0472">Membrane</keyword>
<reference evidence="7" key="1">
    <citation type="journal article" date="2019" name="Int. J. Syst. Evol. Microbiol.">
        <title>The Global Catalogue of Microorganisms (GCM) 10K type strain sequencing project: providing services to taxonomists for standard genome sequencing and annotation.</title>
        <authorList>
            <consortium name="The Broad Institute Genomics Platform"/>
            <consortium name="The Broad Institute Genome Sequencing Center for Infectious Disease"/>
            <person name="Wu L."/>
            <person name="Ma J."/>
        </authorList>
    </citation>
    <scope>NUCLEOTIDE SEQUENCE [LARGE SCALE GENOMIC DNA]</scope>
    <source>
        <strain evidence="7">JCM 16548</strain>
    </source>
</reference>
<protein>
    <submittedName>
        <fullName evidence="6">Energy-coupling factor transporter transmembrane protein EcfT</fullName>
    </submittedName>
</protein>
<accession>A0ABP7E9G8</accession>
<evidence type="ECO:0000313" key="6">
    <source>
        <dbReference type="EMBL" id="GAA3715437.1"/>
    </source>
</evidence>
<organism evidence="6 7">
    <name type="scientific">Microlunatus aurantiacus</name>
    <dbReference type="NCBI Taxonomy" id="446786"/>
    <lineage>
        <taxon>Bacteria</taxon>
        <taxon>Bacillati</taxon>
        <taxon>Actinomycetota</taxon>
        <taxon>Actinomycetes</taxon>
        <taxon>Propionibacteriales</taxon>
        <taxon>Propionibacteriaceae</taxon>
        <taxon>Microlunatus</taxon>
    </lineage>
</organism>
<sequence>MSLLGLYVPGGSLLHRAPAGAKLLALIGVAVGCQLLDRWWQRCALLVVVLLLYPLARVGLGLALRQLRSLGWVLLAIAVAQVLVADWQVAVSVTATVLLLVLAAGLVTLTTTTTALTDVVVRVLGPFRRFGVAPERVGLLLALSIRAVPVVLGLAEQLRDAQRARGLPTRARTFAVPLLVRALRHAQQMGDALVARGLDD</sequence>
<dbReference type="InterPro" id="IPR003339">
    <property type="entry name" value="ABC/ECF_trnsptr_transmembrane"/>
</dbReference>
<evidence type="ECO:0000256" key="3">
    <source>
        <dbReference type="ARBA" id="ARBA00022989"/>
    </source>
</evidence>
<feature type="transmembrane region" description="Helical" evidence="5">
    <location>
        <begin position="97"/>
        <end position="117"/>
    </location>
</feature>
<evidence type="ECO:0000256" key="4">
    <source>
        <dbReference type="ARBA" id="ARBA00023136"/>
    </source>
</evidence>
<name>A0ABP7E9G8_9ACTN</name>
<dbReference type="RefSeq" id="WP_344814093.1">
    <property type="nucleotide sequence ID" value="NZ_BAAAYX010000020.1"/>
</dbReference>
<comment type="subcellular location">
    <subcellularLocation>
        <location evidence="1">Membrane</location>
        <topology evidence="1">Multi-pass membrane protein</topology>
    </subcellularLocation>
</comment>
<gene>
    <name evidence="6" type="ORF">GCM10022204_38630</name>
</gene>
<keyword evidence="2 5" id="KW-0812">Transmembrane</keyword>
<dbReference type="Proteomes" id="UP001500051">
    <property type="component" value="Unassembled WGS sequence"/>
</dbReference>